<dbReference type="AlphaFoldDB" id="A0AA35RZ61"/>
<protein>
    <submittedName>
        <fullName evidence="2">Protein SUPPRESSOR OF QUENCHING 1, chloroplastic</fullName>
    </submittedName>
</protein>
<gene>
    <name evidence="2" type="ORF">GBAR_LOCUS12241</name>
</gene>
<keyword evidence="3" id="KW-1185">Reference proteome</keyword>
<organism evidence="2 3">
    <name type="scientific">Geodia barretti</name>
    <name type="common">Barrett's horny sponge</name>
    <dbReference type="NCBI Taxonomy" id="519541"/>
    <lineage>
        <taxon>Eukaryota</taxon>
        <taxon>Metazoa</taxon>
        <taxon>Porifera</taxon>
        <taxon>Demospongiae</taxon>
        <taxon>Heteroscleromorpha</taxon>
        <taxon>Tetractinellida</taxon>
        <taxon>Astrophorina</taxon>
        <taxon>Geodiidae</taxon>
        <taxon>Geodia</taxon>
    </lineage>
</organism>
<accession>A0AA35RZ61</accession>
<dbReference type="PANTHER" id="PTHR46388">
    <property type="entry name" value="NHL REPEAT-CONTAINING PROTEIN 2"/>
    <property type="match status" value="1"/>
</dbReference>
<evidence type="ECO:0000313" key="3">
    <source>
        <dbReference type="Proteomes" id="UP001174909"/>
    </source>
</evidence>
<dbReference type="Pfam" id="PF01436">
    <property type="entry name" value="NHL"/>
    <property type="match status" value="2"/>
</dbReference>
<dbReference type="Gene3D" id="2.120.10.30">
    <property type="entry name" value="TolB, C-terminal domain"/>
    <property type="match status" value="2"/>
</dbReference>
<dbReference type="SUPFAM" id="SSF101898">
    <property type="entry name" value="NHL repeat"/>
    <property type="match status" value="1"/>
</dbReference>
<reference evidence="2" key="1">
    <citation type="submission" date="2023-03" db="EMBL/GenBank/DDBJ databases">
        <authorList>
            <person name="Steffen K."/>
            <person name="Cardenas P."/>
        </authorList>
    </citation>
    <scope>NUCLEOTIDE SEQUENCE</scope>
</reference>
<keyword evidence="1" id="KW-0677">Repeat</keyword>
<evidence type="ECO:0000313" key="2">
    <source>
        <dbReference type="EMBL" id="CAI8020458.1"/>
    </source>
</evidence>
<dbReference type="Proteomes" id="UP001174909">
    <property type="component" value="Unassembled WGS sequence"/>
</dbReference>
<sequence length="191" mass="20408">MAGCHQLWVMDLELGLVGPYAGSGGESISDGAMDQATLAQPSGITTDGNRLYFADSETSSIRSAELEPNGRVRTIIGLGLFEFGDRDGEGHHVRLQHPLGITYRDGALYVADTYNHKIKLIMPVPRSSETLLGTGKAGYLDGGALEAAFSEPSGLSIAGGKMFIADTNNHQVRVADMETLRVTTLELAWPD</sequence>
<comment type="caution">
    <text evidence="2">The sequence shown here is derived from an EMBL/GenBank/DDBJ whole genome shotgun (WGS) entry which is preliminary data.</text>
</comment>
<dbReference type="InterPro" id="IPR011042">
    <property type="entry name" value="6-blade_b-propeller_TolB-like"/>
</dbReference>
<proteinExistence type="predicted"/>
<dbReference type="PANTHER" id="PTHR46388:SF2">
    <property type="entry name" value="NHL REPEAT-CONTAINING PROTEIN 2"/>
    <property type="match status" value="1"/>
</dbReference>
<evidence type="ECO:0000256" key="1">
    <source>
        <dbReference type="ARBA" id="ARBA00022737"/>
    </source>
</evidence>
<dbReference type="EMBL" id="CASHTH010001830">
    <property type="protein sequence ID" value="CAI8020458.1"/>
    <property type="molecule type" value="Genomic_DNA"/>
</dbReference>
<dbReference type="InterPro" id="IPR001258">
    <property type="entry name" value="NHL_repeat"/>
</dbReference>
<name>A0AA35RZ61_GEOBA</name>